<dbReference type="EMBL" id="CM007648">
    <property type="protein sequence ID" value="ONM21665.1"/>
    <property type="molecule type" value="Genomic_DNA"/>
</dbReference>
<dbReference type="STRING" id="4577.A0A1D6EPG7"/>
<evidence type="ECO:0008006" key="2">
    <source>
        <dbReference type="Google" id="ProtNLM"/>
    </source>
</evidence>
<dbReference type="InParanoid" id="A0A1D6EPG7"/>
<dbReference type="InterPro" id="IPR036691">
    <property type="entry name" value="Endo/exonu/phosph_ase_sf"/>
</dbReference>
<evidence type="ECO:0000313" key="1">
    <source>
        <dbReference type="EMBL" id="ONM21665.1"/>
    </source>
</evidence>
<sequence length="240" mass="28184">MVSSVPVGEKLFIGGDLNGHVGTSSTSFEANTFFRKRKSHLVTFSSGQHTSQIDFVLLRKEDRHAFLDCKVIPGECVVTQHKLVLVDFHFKIRLQRNKHNKAIKEKKDCYKRLHHDKCADNIEKYRIAKKSAKRAVSRARGQAYDDLYQRLDTKQGEKDIYRMAKIRERKTRDVNQVKFIKDEAKQLLVKNEEIKNRWKEYFNKLFNGGNESSTKNWTNHSMTITGVLYEGYKDMKLRRR</sequence>
<reference evidence="1" key="1">
    <citation type="submission" date="2015-12" db="EMBL/GenBank/DDBJ databases">
        <title>Update maize B73 reference genome by single molecule sequencing technologies.</title>
        <authorList>
            <consortium name="Maize Genome Sequencing Project"/>
            <person name="Ware D."/>
        </authorList>
    </citation>
    <scope>NUCLEOTIDE SEQUENCE [LARGE SCALE GENOMIC DNA]</scope>
    <source>
        <tissue evidence="1">Seedling</tissue>
    </source>
</reference>
<proteinExistence type="predicted"/>
<accession>A0A1D6EPG7</accession>
<name>A0A1D6EPG7_MAIZE</name>
<gene>
    <name evidence="1" type="ORF">ZEAMMB73_Zm00001d005686</name>
</gene>
<organism evidence="1">
    <name type="scientific">Zea mays</name>
    <name type="common">Maize</name>
    <dbReference type="NCBI Taxonomy" id="4577"/>
    <lineage>
        <taxon>Eukaryota</taxon>
        <taxon>Viridiplantae</taxon>
        <taxon>Streptophyta</taxon>
        <taxon>Embryophyta</taxon>
        <taxon>Tracheophyta</taxon>
        <taxon>Spermatophyta</taxon>
        <taxon>Magnoliopsida</taxon>
        <taxon>Liliopsida</taxon>
        <taxon>Poales</taxon>
        <taxon>Poaceae</taxon>
        <taxon>PACMAD clade</taxon>
        <taxon>Panicoideae</taxon>
        <taxon>Andropogonodae</taxon>
        <taxon>Andropogoneae</taxon>
        <taxon>Tripsacinae</taxon>
        <taxon>Zea</taxon>
    </lineage>
</organism>
<dbReference type="AlphaFoldDB" id="A0A1D6EPG7"/>
<dbReference type="OMA" id="RYDEVHG"/>
<protein>
    <recommendedName>
        <fullName evidence="2">Retrovirus-related Pol polyprotein LINE-1</fullName>
    </recommendedName>
</protein>
<dbReference type="Gene3D" id="3.60.10.10">
    <property type="entry name" value="Endonuclease/exonuclease/phosphatase"/>
    <property type="match status" value="1"/>
</dbReference>